<keyword evidence="2" id="KW-1185">Reference proteome</keyword>
<evidence type="ECO:0000313" key="2">
    <source>
        <dbReference type="Proteomes" id="UP000604046"/>
    </source>
</evidence>
<dbReference type="EMBL" id="CAJNDS010000607">
    <property type="protein sequence ID" value="CAE7222298.1"/>
    <property type="molecule type" value="Genomic_DNA"/>
</dbReference>
<evidence type="ECO:0000313" key="1">
    <source>
        <dbReference type="EMBL" id="CAE7222298.1"/>
    </source>
</evidence>
<name>A0A812K7B1_9DINO</name>
<organism evidence="1 2">
    <name type="scientific">Symbiodinium natans</name>
    <dbReference type="NCBI Taxonomy" id="878477"/>
    <lineage>
        <taxon>Eukaryota</taxon>
        <taxon>Sar</taxon>
        <taxon>Alveolata</taxon>
        <taxon>Dinophyceae</taxon>
        <taxon>Suessiales</taxon>
        <taxon>Symbiodiniaceae</taxon>
        <taxon>Symbiodinium</taxon>
    </lineage>
</organism>
<dbReference type="Proteomes" id="UP000604046">
    <property type="component" value="Unassembled WGS sequence"/>
</dbReference>
<sequence>MPGSQRVALDFAVINALGSSHWQTSCREIGGAAAAYAQKKRRHLDTAAHCQAEGISFQPVVFTSQGTMTKEASSILRGIAEAISVAEGGCPAQLCEEIFERVAILIARANSRAVTRRQQPRDAGVSAASAALAAHAVLSEPMDVC</sequence>
<accession>A0A812K7B1</accession>
<comment type="caution">
    <text evidence="1">The sequence shown here is derived from an EMBL/GenBank/DDBJ whole genome shotgun (WGS) entry which is preliminary data.</text>
</comment>
<dbReference type="AlphaFoldDB" id="A0A812K7B1"/>
<dbReference type="OrthoDB" id="10590469at2759"/>
<protein>
    <submittedName>
        <fullName evidence="1">Icd2 protein</fullName>
    </submittedName>
</protein>
<reference evidence="1" key="1">
    <citation type="submission" date="2021-02" db="EMBL/GenBank/DDBJ databases">
        <authorList>
            <person name="Dougan E. K."/>
            <person name="Rhodes N."/>
            <person name="Thang M."/>
            <person name="Chan C."/>
        </authorList>
    </citation>
    <scope>NUCLEOTIDE SEQUENCE</scope>
</reference>
<gene>
    <name evidence="1" type="primary">icd2</name>
    <name evidence="1" type="ORF">SNAT2548_LOCUS8269</name>
</gene>
<proteinExistence type="predicted"/>